<feature type="transmembrane region" description="Helical" evidence="9">
    <location>
        <begin position="140"/>
        <end position="161"/>
    </location>
</feature>
<dbReference type="InterPro" id="IPR050303">
    <property type="entry name" value="GatZ_KbaZ_carbometab"/>
</dbReference>
<feature type="transmembrane region" description="Helical" evidence="9">
    <location>
        <begin position="221"/>
        <end position="240"/>
    </location>
</feature>
<keyword evidence="8 9" id="KW-0472">Membrane</keyword>
<gene>
    <name evidence="10" type="ORF">DW687_09590</name>
</gene>
<feature type="transmembrane region" description="Helical" evidence="9">
    <location>
        <begin position="49"/>
        <end position="69"/>
    </location>
</feature>
<feature type="transmembrane region" description="Helical" evidence="9">
    <location>
        <begin position="20"/>
        <end position="42"/>
    </location>
</feature>
<evidence type="ECO:0000256" key="6">
    <source>
        <dbReference type="ARBA" id="ARBA00022692"/>
    </source>
</evidence>
<comment type="subcellular location">
    <subcellularLocation>
        <location evidence="1">Cell membrane</location>
        <topology evidence="1">Multi-pass membrane protein</topology>
    </subcellularLocation>
</comment>
<keyword evidence="2" id="KW-0813">Transport</keyword>
<keyword evidence="3" id="KW-1003">Cell membrane</keyword>
<dbReference type="GeneID" id="98001197"/>
<dbReference type="PROSITE" id="PS51106">
    <property type="entry name" value="PTS_EIIC_TYPE_4"/>
    <property type="match status" value="1"/>
</dbReference>
<feature type="transmembrane region" description="Helical" evidence="9">
    <location>
        <begin position="181"/>
        <end position="200"/>
    </location>
</feature>
<dbReference type="GO" id="GO:0009401">
    <property type="term" value="P:phosphoenolpyruvate-dependent sugar phosphotransferase system"/>
    <property type="evidence" value="ECO:0007669"/>
    <property type="project" value="UniProtKB-KW"/>
</dbReference>
<evidence type="ECO:0000313" key="10">
    <source>
        <dbReference type="EMBL" id="RGD73593.1"/>
    </source>
</evidence>
<dbReference type="GO" id="GO:0005886">
    <property type="term" value="C:plasma membrane"/>
    <property type="evidence" value="ECO:0007669"/>
    <property type="project" value="UniProtKB-SubCell"/>
</dbReference>
<accession>A0A3E3DWL1</accession>
<comment type="caution">
    <text evidence="10">The sequence shown here is derived from an EMBL/GenBank/DDBJ whole genome shotgun (WGS) entry which is preliminary data.</text>
</comment>
<dbReference type="EMBL" id="QUSM01000005">
    <property type="protein sequence ID" value="RGD73593.1"/>
    <property type="molecule type" value="Genomic_DNA"/>
</dbReference>
<dbReference type="Proteomes" id="UP000261212">
    <property type="component" value="Unassembled WGS sequence"/>
</dbReference>
<evidence type="ECO:0000256" key="3">
    <source>
        <dbReference type="ARBA" id="ARBA00022475"/>
    </source>
</evidence>
<keyword evidence="7 9" id="KW-1133">Transmembrane helix</keyword>
<keyword evidence="4 10" id="KW-0762">Sugar transport</keyword>
<evidence type="ECO:0000256" key="7">
    <source>
        <dbReference type="ARBA" id="ARBA00022989"/>
    </source>
</evidence>
<dbReference type="PANTHER" id="PTHR32502:SF8">
    <property type="entry name" value="N-ACETYLGALACTOSAMINE PERMEASE IIC COMPONENT 1"/>
    <property type="match status" value="1"/>
</dbReference>
<dbReference type="InterPro" id="IPR004700">
    <property type="entry name" value="PTS_IIC_man"/>
</dbReference>
<dbReference type="AlphaFoldDB" id="A0A3E3DWL1"/>
<dbReference type="PANTHER" id="PTHR32502">
    <property type="entry name" value="N-ACETYLGALACTOSAMINE PERMEASE II COMPONENT-RELATED"/>
    <property type="match status" value="1"/>
</dbReference>
<evidence type="ECO:0000256" key="2">
    <source>
        <dbReference type="ARBA" id="ARBA00022448"/>
    </source>
</evidence>
<reference evidence="10 11" key="1">
    <citation type="submission" date="2018-08" db="EMBL/GenBank/DDBJ databases">
        <title>A genome reference for cultivated species of the human gut microbiota.</title>
        <authorList>
            <person name="Zou Y."/>
            <person name="Xue W."/>
            <person name="Luo G."/>
        </authorList>
    </citation>
    <scope>NUCLEOTIDE SEQUENCE [LARGE SCALE GENOMIC DNA]</scope>
    <source>
        <strain evidence="10 11">AM25-6</strain>
    </source>
</reference>
<organism evidence="10 11">
    <name type="scientific">Anaerofustis stercorihominis</name>
    <dbReference type="NCBI Taxonomy" id="214853"/>
    <lineage>
        <taxon>Bacteria</taxon>
        <taxon>Bacillati</taxon>
        <taxon>Bacillota</taxon>
        <taxon>Clostridia</taxon>
        <taxon>Eubacteriales</taxon>
        <taxon>Eubacteriaceae</taxon>
        <taxon>Anaerofustis</taxon>
    </lineage>
</organism>
<sequence>MLLTLSIVAGLWYWISQSKLGYTFHWAICQPIVMALPFGLIYGDISKALIIGASLEMVYLGMVAAGANIPADESLAGVIAIPIALVSDISAATAVTLAIPFGLLGVLQDQIRRTIQANFAHKADKYAEECNIKGIERCAILFPLILGFFLRFPPVFLANYFGSGVVENVLAAIPQWLTHGLEVTGGLLPALGFAITVFIIGKKTYLPFFILGFFMVQYLKINVMAAAIFGTCMALLIVFLRRENQNTTT</sequence>
<evidence type="ECO:0000256" key="1">
    <source>
        <dbReference type="ARBA" id="ARBA00004651"/>
    </source>
</evidence>
<dbReference type="Pfam" id="PF03609">
    <property type="entry name" value="EII-Sor"/>
    <property type="match status" value="1"/>
</dbReference>
<evidence type="ECO:0000256" key="8">
    <source>
        <dbReference type="ARBA" id="ARBA00023136"/>
    </source>
</evidence>
<keyword evidence="5" id="KW-0598">Phosphotransferase system</keyword>
<keyword evidence="6 9" id="KW-0812">Transmembrane</keyword>
<evidence type="ECO:0000256" key="9">
    <source>
        <dbReference type="SAM" id="Phobius"/>
    </source>
</evidence>
<evidence type="ECO:0000256" key="5">
    <source>
        <dbReference type="ARBA" id="ARBA00022683"/>
    </source>
</evidence>
<name>A0A3E3DWL1_9FIRM</name>
<protein>
    <submittedName>
        <fullName evidence="10">PTS sugar transporter subunit IIC</fullName>
    </submittedName>
</protein>
<evidence type="ECO:0000313" key="11">
    <source>
        <dbReference type="Proteomes" id="UP000261212"/>
    </source>
</evidence>
<feature type="transmembrane region" description="Helical" evidence="9">
    <location>
        <begin position="75"/>
        <end position="107"/>
    </location>
</feature>
<dbReference type="RefSeq" id="WP_007050932.1">
    <property type="nucleotide sequence ID" value="NZ_CABKNJ010000001.1"/>
</dbReference>
<proteinExistence type="predicted"/>
<evidence type="ECO:0000256" key="4">
    <source>
        <dbReference type="ARBA" id="ARBA00022597"/>
    </source>
</evidence>